<dbReference type="Proteomes" id="UP001221519">
    <property type="component" value="Chromosome"/>
</dbReference>
<feature type="compositionally biased region" description="Basic and acidic residues" evidence="1">
    <location>
        <begin position="210"/>
        <end position="237"/>
    </location>
</feature>
<evidence type="ECO:0000313" key="5">
    <source>
        <dbReference type="Proteomes" id="UP001220962"/>
    </source>
</evidence>
<dbReference type="Gene3D" id="3.40.50.2000">
    <property type="entry name" value="Glycogen Phosphorylase B"/>
    <property type="match status" value="1"/>
</dbReference>
<dbReference type="AlphaFoldDB" id="A0AAX3MYN6"/>
<dbReference type="Proteomes" id="UP001220962">
    <property type="component" value="Chromosome"/>
</dbReference>
<dbReference type="SUPFAM" id="SSF53756">
    <property type="entry name" value="UDP-Glycosyltransferase/glycogen phosphorylase"/>
    <property type="match status" value="1"/>
</dbReference>
<dbReference type="EMBL" id="CP118108">
    <property type="protein sequence ID" value="WDI02230.1"/>
    <property type="molecule type" value="Genomic_DNA"/>
</dbReference>
<protein>
    <submittedName>
        <fullName evidence="3">Glycosyltransferase family 4 protein</fullName>
    </submittedName>
</protein>
<evidence type="ECO:0000313" key="4">
    <source>
        <dbReference type="EMBL" id="WDI02230.1"/>
    </source>
</evidence>
<dbReference type="Pfam" id="PF00534">
    <property type="entry name" value="Glycos_transf_1"/>
    <property type="match status" value="1"/>
</dbReference>
<evidence type="ECO:0000259" key="2">
    <source>
        <dbReference type="Pfam" id="PF00534"/>
    </source>
</evidence>
<dbReference type="PANTHER" id="PTHR12526:SF630">
    <property type="entry name" value="GLYCOSYLTRANSFERASE"/>
    <property type="match status" value="1"/>
</dbReference>
<proteinExistence type="predicted"/>
<evidence type="ECO:0000313" key="3">
    <source>
        <dbReference type="EMBL" id="WDH82483.1"/>
    </source>
</evidence>
<gene>
    <name evidence="3" type="ORF">PUW23_24060</name>
    <name evidence="4" type="ORF">PUW25_24050</name>
</gene>
<dbReference type="EMBL" id="CP118101">
    <property type="protein sequence ID" value="WDH82483.1"/>
    <property type="molecule type" value="Genomic_DNA"/>
</dbReference>
<name>A0AAX3MYN6_9BACL</name>
<dbReference type="PANTHER" id="PTHR12526">
    <property type="entry name" value="GLYCOSYLTRANSFERASE"/>
    <property type="match status" value="1"/>
</dbReference>
<accession>A0AAX3MYN6</accession>
<evidence type="ECO:0000256" key="1">
    <source>
        <dbReference type="SAM" id="MobiDB-lite"/>
    </source>
</evidence>
<organism evidence="3 5">
    <name type="scientific">Paenibacillus urinalis</name>
    <dbReference type="NCBI Taxonomy" id="521520"/>
    <lineage>
        <taxon>Bacteria</taxon>
        <taxon>Bacillati</taxon>
        <taxon>Bacillota</taxon>
        <taxon>Bacilli</taxon>
        <taxon>Bacillales</taxon>
        <taxon>Paenibacillaceae</taxon>
        <taxon>Paenibacillus</taxon>
    </lineage>
</organism>
<feature type="domain" description="Glycosyl transferase family 1" evidence="2">
    <location>
        <begin position="250"/>
        <end position="413"/>
    </location>
</feature>
<dbReference type="RefSeq" id="WP_047911269.1">
    <property type="nucleotide sequence ID" value="NZ_CP118101.1"/>
</dbReference>
<sequence length="447" mass="50668">MGYISVLTHSFADGYNRDFERLFGGGLERYIFRLCQVIRDIGHIPEVHQLSYYEAFHRTIEEIEVFGYPYDPDHIPQAFDEMASRARGPLIYASCIWHPLNYAPGSLGICHGINWDRHNLPAAAKREIAGSIQRALDQLDTLVSVDSHFLTYCRAACTYQDPHQVVLIPNSVDTEYFKPVHLMLGDAEADKTIDEEALRKKVKGRTAYLHHGDEEQDGELRDQDNEKDSHSPPDLHDVTEASDLQAAEDSSNQKSIRLLFPRRISLERGIIPMMLASDRLLGAYPALTIEFAGERVEGSTIGKTFEIWRKHHPHKDRIYAKSYKFDEMLLAYQQADIAVIPTIFSEGTSYACLEAMSCGLPVVAGNVGGLNDIVQDGFNGLSVPPVEENLVAAICRLIDDDELRERMGNQARQTALAYDDHKWELAWKTVLQHHLSRKARKERLLPR</sequence>
<reference evidence="3 6" key="1">
    <citation type="submission" date="2023-02" db="EMBL/GenBank/DDBJ databases">
        <title>Pathogen: clinical or host-associated sample.</title>
        <authorList>
            <person name="Hergert J."/>
            <person name="Casey R."/>
            <person name="Wagner J."/>
            <person name="Young E.L."/>
            <person name="Oakeson K.F."/>
        </authorList>
    </citation>
    <scope>NUCLEOTIDE SEQUENCE</scope>
    <source>
        <strain evidence="4 6">2022CK-00829</strain>
        <strain evidence="3">2022CK-00830</strain>
    </source>
</reference>
<dbReference type="GO" id="GO:0016757">
    <property type="term" value="F:glycosyltransferase activity"/>
    <property type="evidence" value="ECO:0007669"/>
    <property type="project" value="InterPro"/>
</dbReference>
<evidence type="ECO:0000313" key="6">
    <source>
        <dbReference type="Proteomes" id="UP001221519"/>
    </source>
</evidence>
<dbReference type="InterPro" id="IPR001296">
    <property type="entry name" value="Glyco_trans_1"/>
</dbReference>
<feature type="region of interest" description="Disordered" evidence="1">
    <location>
        <begin position="204"/>
        <end position="237"/>
    </location>
</feature>
<dbReference type="CDD" id="cd03801">
    <property type="entry name" value="GT4_PimA-like"/>
    <property type="match status" value="1"/>
</dbReference>
<keyword evidence="6" id="KW-1185">Reference proteome</keyword>